<gene>
    <name evidence="3" type="ORF">PHAECO_LOCUS8757</name>
</gene>
<proteinExistence type="predicted"/>
<evidence type="ECO:0000313" key="4">
    <source>
        <dbReference type="Proteomes" id="UP001153737"/>
    </source>
</evidence>
<dbReference type="SUPFAM" id="SSF160350">
    <property type="entry name" value="Rnp2-like"/>
    <property type="match status" value="1"/>
</dbReference>
<sequence length="109" mass="12367">MANSFYIDLSLKFPDPYGSEVSPVYFKKNITEALCQLFGEVSSAVDIDLLKFDKEGRRGILRVPKSHYVKLRSSLTLASRYEGTVCCYIIHKVSPFLLGLQGDSRNYNH</sequence>
<dbReference type="InterPro" id="IPR038085">
    <property type="entry name" value="Rnp2-like_sf"/>
</dbReference>
<reference evidence="3" key="1">
    <citation type="submission" date="2022-01" db="EMBL/GenBank/DDBJ databases">
        <authorList>
            <person name="King R."/>
        </authorList>
    </citation>
    <scope>NUCLEOTIDE SEQUENCE</scope>
</reference>
<name>A0A9N9X3X4_PHACE</name>
<evidence type="ECO:0000313" key="3">
    <source>
        <dbReference type="EMBL" id="CAG9821341.1"/>
    </source>
</evidence>
<dbReference type="OrthoDB" id="7481291at2759"/>
<dbReference type="PANTHER" id="PTHR15441:SF1">
    <property type="entry name" value="RIBONUCLEASE P PROTEIN SUBUNIT P14"/>
    <property type="match status" value="1"/>
</dbReference>
<dbReference type="AlphaFoldDB" id="A0A9N9X3X4"/>
<keyword evidence="1" id="KW-0819">tRNA processing</keyword>
<dbReference type="PANTHER" id="PTHR15441">
    <property type="entry name" value="RIBONUCLEASE P PROTEIN SUBUNIT P14"/>
    <property type="match status" value="1"/>
</dbReference>
<dbReference type="Gene3D" id="3.30.70.3250">
    <property type="entry name" value="Ribonuclease P, Pop5 subunit"/>
    <property type="match status" value="1"/>
</dbReference>
<dbReference type="GO" id="GO:0030681">
    <property type="term" value="C:multimeric ribonuclease P complex"/>
    <property type="evidence" value="ECO:0007669"/>
    <property type="project" value="TreeGrafter"/>
</dbReference>
<dbReference type="Proteomes" id="UP001153737">
    <property type="component" value="Chromosome 4"/>
</dbReference>
<feature type="domain" description="Ribonucleases P/MRP subunit Pop8-like" evidence="2">
    <location>
        <begin position="6"/>
        <end position="76"/>
    </location>
</feature>
<dbReference type="GO" id="GO:0001682">
    <property type="term" value="P:tRNA 5'-leader removal"/>
    <property type="evidence" value="ECO:0007669"/>
    <property type="project" value="TreeGrafter"/>
</dbReference>
<accession>A0A9N9X3X4</accession>
<organism evidence="3 4">
    <name type="scientific">Phaedon cochleariae</name>
    <name type="common">Mustard beetle</name>
    <dbReference type="NCBI Taxonomy" id="80249"/>
    <lineage>
        <taxon>Eukaryota</taxon>
        <taxon>Metazoa</taxon>
        <taxon>Ecdysozoa</taxon>
        <taxon>Arthropoda</taxon>
        <taxon>Hexapoda</taxon>
        <taxon>Insecta</taxon>
        <taxon>Pterygota</taxon>
        <taxon>Neoptera</taxon>
        <taxon>Endopterygota</taxon>
        <taxon>Coleoptera</taxon>
        <taxon>Polyphaga</taxon>
        <taxon>Cucujiformia</taxon>
        <taxon>Chrysomeloidea</taxon>
        <taxon>Chrysomelidae</taxon>
        <taxon>Chrysomelinae</taxon>
        <taxon>Chrysomelini</taxon>
        <taxon>Phaedon</taxon>
    </lineage>
</organism>
<keyword evidence="4" id="KW-1185">Reference proteome</keyword>
<dbReference type="EMBL" id="OU896710">
    <property type="protein sequence ID" value="CAG9821341.1"/>
    <property type="molecule type" value="Genomic_DNA"/>
</dbReference>
<protein>
    <recommendedName>
        <fullName evidence="2">Ribonucleases P/MRP subunit Pop8-like domain-containing protein</fullName>
    </recommendedName>
</protein>
<dbReference type="Pfam" id="PF20976">
    <property type="entry name" value="Pop8"/>
    <property type="match status" value="1"/>
</dbReference>
<dbReference type="GO" id="GO:0033204">
    <property type="term" value="F:ribonuclease P RNA binding"/>
    <property type="evidence" value="ECO:0007669"/>
    <property type="project" value="TreeGrafter"/>
</dbReference>
<dbReference type="GO" id="GO:0005730">
    <property type="term" value="C:nucleolus"/>
    <property type="evidence" value="ECO:0007669"/>
    <property type="project" value="TreeGrafter"/>
</dbReference>
<reference evidence="3" key="2">
    <citation type="submission" date="2022-10" db="EMBL/GenBank/DDBJ databases">
        <authorList>
            <consortium name="ENA_rothamsted_submissions"/>
            <consortium name="culmorum"/>
            <person name="King R."/>
        </authorList>
    </citation>
    <scope>NUCLEOTIDE SEQUENCE</scope>
</reference>
<evidence type="ECO:0000256" key="1">
    <source>
        <dbReference type="ARBA" id="ARBA00022694"/>
    </source>
</evidence>
<dbReference type="InterPro" id="IPR049128">
    <property type="entry name" value="Pop8-like_dom"/>
</dbReference>
<evidence type="ECO:0000259" key="2">
    <source>
        <dbReference type="Pfam" id="PF20976"/>
    </source>
</evidence>